<feature type="transmembrane region" description="Helical" evidence="6">
    <location>
        <begin position="178"/>
        <end position="199"/>
    </location>
</feature>
<evidence type="ECO:0000256" key="1">
    <source>
        <dbReference type="ARBA" id="ARBA00004651"/>
    </source>
</evidence>
<dbReference type="EMBL" id="PEIB01000015">
    <property type="protein sequence ID" value="RXJ72854.1"/>
    <property type="molecule type" value="Genomic_DNA"/>
</dbReference>
<dbReference type="GO" id="GO:0015171">
    <property type="term" value="F:amino acid transmembrane transporter activity"/>
    <property type="evidence" value="ECO:0007669"/>
    <property type="project" value="TreeGrafter"/>
</dbReference>
<evidence type="ECO:0000256" key="6">
    <source>
        <dbReference type="SAM" id="Phobius"/>
    </source>
</evidence>
<organism evidence="7 8">
    <name type="scientific">Veronia nyctiphanis</name>
    <dbReference type="NCBI Taxonomy" id="1278244"/>
    <lineage>
        <taxon>Bacteria</taxon>
        <taxon>Pseudomonadati</taxon>
        <taxon>Pseudomonadota</taxon>
        <taxon>Gammaproteobacteria</taxon>
        <taxon>Vibrionales</taxon>
        <taxon>Vibrionaceae</taxon>
        <taxon>Veronia</taxon>
    </lineage>
</organism>
<feature type="transmembrane region" description="Helical" evidence="6">
    <location>
        <begin position="141"/>
        <end position="166"/>
    </location>
</feature>
<feature type="transmembrane region" description="Helical" evidence="6">
    <location>
        <begin position="70"/>
        <end position="92"/>
    </location>
</feature>
<evidence type="ECO:0000256" key="3">
    <source>
        <dbReference type="ARBA" id="ARBA00022692"/>
    </source>
</evidence>
<dbReference type="InterPro" id="IPR001123">
    <property type="entry name" value="LeuE-type"/>
</dbReference>
<comment type="subcellular location">
    <subcellularLocation>
        <location evidence="1">Cell membrane</location>
        <topology evidence="1">Multi-pass membrane protein</topology>
    </subcellularLocation>
</comment>
<dbReference type="AlphaFoldDB" id="A0A4Q0YRV0"/>
<protein>
    <submittedName>
        <fullName evidence="7">Uncharacterized protein</fullName>
    </submittedName>
</protein>
<keyword evidence="8" id="KW-1185">Reference proteome</keyword>
<keyword evidence="4 6" id="KW-1133">Transmembrane helix</keyword>
<keyword evidence="3 6" id="KW-0812">Transmembrane</keyword>
<dbReference type="Pfam" id="PF01810">
    <property type="entry name" value="LysE"/>
    <property type="match status" value="1"/>
</dbReference>
<dbReference type="Proteomes" id="UP000290287">
    <property type="component" value="Unassembled WGS sequence"/>
</dbReference>
<proteinExistence type="predicted"/>
<evidence type="ECO:0000313" key="7">
    <source>
        <dbReference type="EMBL" id="RXJ72854.1"/>
    </source>
</evidence>
<gene>
    <name evidence="7" type="ORF">CS022_13465</name>
</gene>
<dbReference type="PANTHER" id="PTHR30086:SF20">
    <property type="entry name" value="ARGININE EXPORTER PROTEIN ARGO-RELATED"/>
    <property type="match status" value="1"/>
</dbReference>
<evidence type="ECO:0000256" key="2">
    <source>
        <dbReference type="ARBA" id="ARBA00022475"/>
    </source>
</evidence>
<feature type="transmembrane region" description="Helical" evidence="6">
    <location>
        <begin position="112"/>
        <end position="134"/>
    </location>
</feature>
<reference evidence="7 8" key="1">
    <citation type="submission" date="2017-10" db="EMBL/GenBank/DDBJ databases">
        <title>Nyctiphanis sp. nov., isolated from the stomach of the euphausiid Nyctiphanes simplex (Hansen, 1911) in the Gulf of California.</title>
        <authorList>
            <person name="Gomez-Gil B."/>
            <person name="Aguilar-Mendez M."/>
            <person name="Lopez-Cortes A."/>
            <person name="Gomez-Gutierrez J."/>
            <person name="Roque A."/>
            <person name="Lang E."/>
            <person name="Gonzalez-Castillo A."/>
        </authorList>
    </citation>
    <scope>NUCLEOTIDE SEQUENCE [LARGE SCALE GENOMIC DNA]</scope>
    <source>
        <strain evidence="7 8">CAIM 600</strain>
    </source>
</reference>
<sequence length="201" mass="21171">MDITGFSIAVLPFALSPGASFTLTMSNVTHSGIKGAFSVIAGTGIGILIHAFLVGVGISQLLASSKLAMATLNIVGFVFLFWLGVKLIYSGVNSRNTPIADSDELPVTVSQALSLNIFNAKSVLLYLTVVPLFAGNALTDFMTLGVVHTGIMASWLFLCSFLLGMARRQFSLTPMTTVINIVGGLFLVYTSVVKIAVFISG</sequence>
<evidence type="ECO:0000313" key="8">
    <source>
        <dbReference type="Proteomes" id="UP000290287"/>
    </source>
</evidence>
<dbReference type="OrthoDB" id="9804822at2"/>
<dbReference type="RefSeq" id="WP_129122698.1">
    <property type="nucleotide sequence ID" value="NZ_PEIB01000015.1"/>
</dbReference>
<dbReference type="GO" id="GO:0005886">
    <property type="term" value="C:plasma membrane"/>
    <property type="evidence" value="ECO:0007669"/>
    <property type="project" value="UniProtKB-SubCell"/>
</dbReference>
<evidence type="ECO:0000256" key="5">
    <source>
        <dbReference type="ARBA" id="ARBA00023136"/>
    </source>
</evidence>
<accession>A0A4Q0YRV0</accession>
<evidence type="ECO:0000256" key="4">
    <source>
        <dbReference type="ARBA" id="ARBA00022989"/>
    </source>
</evidence>
<keyword evidence="5 6" id="KW-0472">Membrane</keyword>
<dbReference type="PANTHER" id="PTHR30086">
    <property type="entry name" value="ARGININE EXPORTER PROTEIN ARGO"/>
    <property type="match status" value="1"/>
</dbReference>
<keyword evidence="2" id="KW-1003">Cell membrane</keyword>
<feature type="transmembrane region" description="Helical" evidence="6">
    <location>
        <begin position="36"/>
        <end position="58"/>
    </location>
</feature>
<name>A0A4Q0YRV0_9GAMM</name>
<comment type="caution">
    <text evidence="7">The sequence shown here is derived from an EMBL/GenBank/DDBJ whole genome shotgun (WGS) entry which is preliminary data.</text>
</comment>